<dbReference type="InterPro" id="IPR006143">
    <property type="entry name" value="RND_pump_MFP"/>
</dbReference>
<dbReference type="Pfam" id="PF25917">
    <property type="entry name" value="BSH_RND"/>
    <property type="match status" value="1"/>
</dbReference>
<dbReference type="Gene3D" id="2.40.50.100">
    <property type="match status" value="1"/>
</dbReference>
<comment type="caution">
    <text evidence="5">The sequence shown here is derived from an EMBL/GenBank/DDBJ whole genome shotgun (WGS) entry which is preliminary data.</text>
</comment>
<evidence type="ECO:0000256" key="2">
    <source>
        <dbReference type="SAM" id="Coils"/>
    </source>
</evidence>
<dbReference type="Pfam" id="PF25954">
    <property type="entry name" value="Beta-barrel_RND_2"/>
    <property type="match status" value="1"/>
</dbReference>
<gene>
    <name evidence="5" type="ORF">ABSH63_08190</name>
</gene>
<feature type="domain" description="Multidrug resistance protein MdtA-like barrel-sandwich hybrid" evidence="3">
    <location>
        <begin position="71"/>
        <end position="191"/>
    </location>
</feature>
<comment type="similarity">
    <text evidence="1">Belongs to the membrane fusion protein (MFP) (TC 8.A.1) family.</text>
</comment>
<evidence type="ECO:0000259" key="4">
    <source>
        <dbReference type="Pfam" id="PF25954"/>
    </source>
</evidence>
<dbReference type="InterPro" id="IPR058625">
    <property type="entry name" value="MdtA-like_BSH"/>
</dbReference>
<dbReference type="EMBL" id="JBEPIJ010000007">
    <property type="protein sequence ID" value="MES0873979.1"/>
    <property type="molecule type" value="Genomic_DNA"/>
</dbReference>
<feature type="domain" description="CusB-like beta-barrel" evidence="4">
    <location>
        <begin position="203"/>
        <end position="275"/>
    </location>
</feature>
<evidence type="ECO:0000259" key="3">
    <source>
        <dbReference type="Pfam" id="PF25917"/>
    </source>
</evidence>
<dbReference type="RefSeq" id="WP_352888895.1">
    <property type="nucleotide sequence ID" value="NZ_JBEPIJ010000007.1"/>
</dbReference>
<dbReference type="SUPFAM" id="SSF111369">
    <property type="entry name" value="HlyD-like secretion proteins"/>
    <property type="match status" value="1"/>
</dbReference>
<dbReference type="PANTHER" id="PTHR30469">
    <property type="entry name" value="MULTIDRUG RESISTANCE PROTEIN MDTA"/>
    <property type="match status" value="1"/>
</dbReference>
<name>A0ABV2A9Z1_9GAMM</name>
<dbReference type="InterPro" id="IPR058792">
    <property type="entry name" value="Beta-barrel_RND_2"/>
</dbReference>
<keyword evidence="6" id="KW-1185">Reference proteome</keyword>
<feature type="coiled-coil region" evidence="2">
    <location>
        <begin position="103"/>
        <end position="158"/>
    </location>
</feature>
<keyword evidence="2" id="KW-0175">Coiled coil</keyword>
<organism evidence="5 6">
    <name type="scientific">Sinimarinibacterium thermocellulolyticum</name>
    <dbReference type="NCBI Taxonomy" id="3170016"/>
    <lineage>
        <taxon>Bacteria</taxon>
        <taxon>Pseudomonadati</taxon>
        <taxon>Pseudomonadota</taxon>
        <taxon>Gammaproteobacteria</taxon>
        <taxon>Nevskiales</taxon>
        <taxon>Nevskiaceae</taxon>
        <taxon>Sinimarinibacterium</taxon>
    </lineage>
</organism>
<dbReference type="Gene3D" id="2.40.420.20">
    <property type="match status" value="1"/>
</dbReference>
<sequence>MTTKRMLIMLVLAGVVFGAVFGMKWFGNRMMVQYLENMPIPPATISASEVKRMRWDNRLDAIGTLVAVNGADLTTEVGGIVEAIHFESGDRVEKGALLVSLDSDEQRGELERLRAQAELAELNRKRRERLYELEVISKADYDAAVAEANAARAAAEAQAGRVAQKKIHAPFAGMLGIRRVNVGQYVAPGTPIVTLQSLNPIDIDFSLPEQYISRVQAGFKVDVRVDAHPDRRFEGEVLAVEPRVDPATRNFGLRARLPNADGLLRAGGFGRVELQLPGERELLAVPRTAIEYSSYGTSVFVLQPIEPAQAGADPSAPKDRVIQRFVRIGDSRGDFVEVLQGLQPGDRVATSGLMKLRNHTPVIVNNDLEPAAQLEPQPPQT</sequence>
<dbReference type="PANTHER" id="PTHR30469:SF11">
    <property type="entry name" value="BLL4320 PROTEIN"/>
    <property type="match status" value="1"/>
</dbReference>
<evidence type="ECO:0000313" key="6">
    <source>
        <dbReference type="Proteomes" id="UP001465331"/>
    </source>
</evidence>
<dbReference type="Gene3D" id="1.10.287.470">
    <property type="entry name" value="Helix hairpin bin"/>
    <property type="match status" value="1"/>
</dbReference>
<dbReference type="Gene3D" id="2.40.30.170">
    <property type="match status" value="1"/>
</dbReference>
<protein>
    <submittedName>
        <fullName evidence="5">Efflux RND transporter periplasmic adaptor subunit</fullName>
    </submittedName>
</protein>
<accession>A0ABV2A9Z1</accession>
<dbReference type="Proteomes" id="UP001465331">
    <property type="component" value="Unassembled WGS sequence"/>
</dbReference>
<reference evidence="5 6" key="1">
    <citation type="submission" date="2024-06" db="EMBL/GenBank/DDBJ databases">
        <authorList>
            <person name="Li Z."/>
            <person name="Jiang Y."/>
        </authorList>
    </citation>
    <scope>NUCLEOTIDE SEQUENCE [LARGE SCALE GENOMIC DNA]</scope>
    <source>
        <strain evidence="5 6">HSW-8</strain>
    </source>
</reference>
<dbReference type="NCBIfam" id="TIGR01730">
    <property type="entry name" value="RND_mfp"/>
    <property type="match status" value="1"/>
</dbReference>
<proteinExistence type="inferred from homology"/>
<evidence type="ECO:0000313" key="5">
    <source>
        <dbReference type="EMBL" id="MES0873979.1"/>
    </source>
</evidence>
<evidence type="ECO:0000256" key="1">
    <source>
        <dbReference type="ARBA" id="ARBA00009477"/>
    </source>
</evidence>